<dbReference type="InterPro" id="IPR036259">
    <property type="entry name" value="MFS_trans_sf"/>
</dbReference>
<dbReference type="PANTHER" id="PTHR23501">
    <property type="entry name" value="MAJOR FACILITATOR SUPERFAMILY"/>
    <property type="match status" value="1"/>
</dbReference>
<keyword evidence="4 7" id="KW-1133">Transmembrane helix</keyword>
<evidence type="ECO:0000256" key="7">
    <source>
        <dbReference type="SAM" id="Phobius"/>
    </source>
</evidence>
<dbReference type="CDD" id="cd06179">
    <property type="entry name" value="MFS_TRI12_like"/>
    <property type="match status" value="1"/>
</dbReference>
<evidence type="ECO:0000259" key="8">
    <source>
        <dbReference type="PROSITE" id="PS50850"/>
    </source>
</evidence>
<keyword evidence="2" id="KW-0813">Transport</keyword>
<feature type="transmembrane region" description="Helical" evidence="7">
    <location>
        <begin position="89"/>
        <end position="107"/>
    </location>
</feature>
<feature type="transmembrane region" description="Helical" evidence="7">
    <location>
        <begin position="250"/>
        <end position="270"/>
    </location>
</feature>
<dbReference type="InterPro" id="IPR053791">
    <property type="entry name" value="MFS_Tri12-like"/>
</dbReference>
<dbReference type="PANTHER" id="PTHR23501:SF109">
    <property type="entry name" value="MAJOR FACILITATOR SUPERFAMILY (MFS) PROFILE DOMAIN-CONTAINING PROTEIN-RELATED"/>
    <property type="match status" value="1"/>
</dbReference>
<feature type="transmembrane region" description="Helical" evidence="7">
    <location>
        <begin position="361"/>
        <end position="381"/>
    </location>
</feature>
<feature type="transmembrane region" description="Helical" evidence="7">
    <location>
        <begin position="419"/>
        <end position="441"/>
    </location>
</feature>
<feature type="region of interest" description="Disordered" evidence="6">
    <location>
        <begin position="574"/>
        <end position="597"/>
    </location>
</feature>
<feature type="transmembrane region" description="Helical" evidence="7">
    <location>
        <begin position="210"/>
        <end position="230"/>
    </location>
</feature>
<dbReference type="GO" id="GO:0005886">
    <property type="term" value="C:plasma membrane"/>
    <property type="evidence" value="ECO:0007669"/>
    <property type="project" value="TreeGrafter"/>
</dbReference>
<feature type="transmembrane region" description="Helical" evidence="7">
    <location>
        <begin position="56"/>
        <end position="77"/>
    </location>
</feature>
<evidence type="ECO:0000256" key="2">
    <source>
        <dbReference type="ARBA" id="ARBA00022448"/>
    </source>
</evidence>
<keyword evidence="5 7" id="KW-0472">Membrane</keyword>
<dbReference type="InterPro" id="IPR020846">
    <property type="entry name" value="MFS_dom"/>
</dbReference>
<feature type="transmembrane region" description="Helical" evidence="7">
    <location>
        <begin position="388"/>
        <end position="407"/>
    </location>
</feature>
<feature type="domain" description="Major facilitator superfamily (MFS) profile" evidence="8">
    <location>
        <begin position="54"/>
        <end position="566"/>
    </location>
</feature>
<gene>
    <name evidence="9" type="ORF">LTR77_005336</name>
</gene>
<feature type="compositionally biased region" description="Low complexity" evidence="6">
    <location>
        <begin position="14"/>
        <end position="23"/>
    </location>
</feature>
<dbReference type="GO" id="GO:0022857">
    <property type="term" value="F:transmembrane transporter activity"/>
    <property type="evidence" value="ECO:0007669"/>
    <property type="project" value="InterPro"/>
</dbReference>
<feature type="transmembrane region" description="Helical" evidence="7">
    <location>
        <begin position="543"/>
        <end position="562"/>
    </location>
</feature>
<evidence type="ECO:0000256" key="4">
    <source>
        <dbReference type="ARBA" id="ARBA00022989"/>
    </source>
</evidence>
<accession>A0AAV9P8F0</accession>
<feature type="transmembrane region" description="Helical" evidence="7">
    <location>
        <begin position="172"/>
        <end position="190"/>
    </location>
</feature>
<feature type="transmembrane region" description="Helical" evidence="7">
    <location>
        <begin position="321"/>
        <end position="341"/>
    </location>
</feature>
<dbReference type="GeneID" id="89926678"/>
<feature type="compositionally biased region" description="Basic and acidic residues" evidence="6">
    <location>
        <begin position="586"/>
        <end position="597"/>
    </location>
</feature>
<evidence type="ECO:0000256" key="1">
    <source>
        <dbReference type="ARBA" id="ARBA00004141"/>
    </source>
</evidence>
<evidence type="ECO:0000313" key="10">
    <source>
        <dbReference type="Proteomes" id="UP001337655"/>
    </source>
</evidence>
<feature type="transmembrane region" description="Helical" evidence="7">
    <location>
        <begin position="282"/>
        <end position="300"/>
    </location>
</feature>
<evidence type="ECO:0000256" key="3">
    <source>
        <dbReference type="ARBA" id="ARBA00022692"/>
    </source>
</evidence>
<name>A0AAV9P8F0_9PEZI</name>
<feature type="region of interest" description="Disordered" evidence="6">
    <location>
        <begin position="1"/>
        <end position="29"/>
    </location>
</feature>
<organism evidence="9 10">
    <name type="scientific">Saxophila tyrrhenica</name>
    <dbReference type="NCBI Taxonomy" id="1690608"/>
    <lineage>
        <taxon>Eukaryota</taxon>
        <taxon>Fungi</taxon>
        <taxon>Dikarya</taxon>
        <taxon>Ascomycota</taxon>
        <taxon>Pezizomycotina</taxon>
        <taxon>Dothideomycetes</taxon>
        <taxon>Dothideomycetidae</taxon>
        <taxon>Mycosphaerellales</taxon>
        <taxon>Extremaceae</taxon>
        <taxon>Saxophila</taxon>
    </lineage>
</organism>
<protein>
    <recommendedName>
        <fullName evidence="8">Major facilitator superfamily (MFS) profile domain-containing protein</fullName>
    </recommendedName>
</protein>
<comment type="subcellular location">
    <subcellularLocation>
        <location evidence="1">Membrane</location>
        <topology evidence="1">Multi-pass membrane protein</topology>
    </subcellularLocation>
</comment>
<dbReference type="InterPro" id="IPR010573">
    <property type="entry name" value="MFS_Str1/Tri12-like"/>
</dbReference>
<evidence type="ECO:0000256" key="6">
    <source>
        <dbReference type="SAM" id="MobiDB-lite"/>
    </source>
</evidence>
<dbReference type="SUPFAM" id="SSF103473">
    <property type="entry name" value="MFS general substrate transporter"/>
    <property type="match status" value="2"/>
</dbReference>
<dbReference type="Pfam" id="PF06609">
    <property type="entry name" value="TRI12"/>
    <property type="match status" value="1"/>
</dbReference>
<dbReference type="Gene3D" id="1.20.1250.20">
    <property type="entry name" value="MFS general substrate transporter like domains"/>
    <property type="match status" value="2"/>
</dbReference>
<proteinExistence type="predicted"/>
<sequence>MAEVKPNTAHLEHTTTTSSSTTTPDHGALHDIDQTVPSAALPPGYWRSPRFLGSSLAMALSLLATVSAFGYAAPILGVINADIGPDDNYVWVSLVYTVSLSVSLVIVGRVTDIFGRREFVISFTALGVVGSIVCMTAQNIPVLIGGNVLLGVSTAAGMSFPFLMGELVPIRYRYAASGALYVLLYPGSGFGPMVSQAMIKYHPEVGWRGIYYILLGYEILALILWVTCYFPPTFEQKHGSDKKWDWIKNFDYVGMFLYSAGFVLFLFGLSEGGAVYPWSSPKVISFIVVGFAVLVAFVLWECYMPLKEPFVPMSLFRDLRWTAACVLVGIGAGVYYAFAIVWPTQVATVYASGDPIKDSAISSIIGAAVVAGQVAGGFLTTKIGHVRYQLMCAFGLAGILLGCVAVTTPYNKATTSTLVALGLFATGWNEVLAIATITVALKDQKNIGSAGGVAGGIRMGISAILSAVYTAILGSRLAQTIPNQVPAALVEAGLPTGSVADWIAAYTSGSSTALGGVQGVSDAIIAAGTAAYKEASSDAYRTVFLSTIAINGIGVILTFFVPDPDLDSQEMRDVSAPLHGKGMEAAQEKTLSDDEMA</sequence>
<evidence type="ECO:0000256" key="5">
    <source>
        <dbReference type="ARBA" id="ARBA00023136"/>
    </source>
</evidence>
<keyword evidence="3 7" id="KW-0812">Transmembrane</keyword>
<comment type="caution">
    <text evidence="9">The sequence shown here is derived from an EMBL/GenBank/DDBJ whole genome shotgun (WGS) entry which is preliminary data.</text>
</comment>
<dbReference type="PROSITE" id="PS50850">
    <property type="entry name" value="MFS"/>
    <property type="match status" value="1"/>
</dbReference>
<feature type="transmembrane region" description="Helical" evidence="7">
    <location>
        <begin position="119"/>
        <end position="138"/>
    </location>
</feature>
<dbReference type="RefSeq" id="XP_064658707.1">
    <property type="nucleotide sequence ID" value="XM_064802582.1"/>
</dbReference>
<dbReference type="AlphaFoldDB" id="A0AAV9P8F0"/>
<keyword evidence="10" id="KW-1185">Reference proteome</keyword>
<evidence type="ECO:0000313" key="9">
    <source>
        <dbReference type="EMBL" id="KAK5169361.1"/>
    </source>
</evidence>
<dbReference type="Proteomes" id="UP001337655">
    <property type="component" value="Unassembled WGS sequence"/>
</dbReference>
<feature type="transmembrane region" description="Helical" evidence="7">
    <location>
        <begin position="144"/>
        <end position="165"/>
    </location>
</feature>
<reference evidence="9 10" key="1">
    <citation type="submission" date="2023-08" db="EMBL/GenBank/DDBJ databases">
        <title>Black Yeasts Isolated from many extreme environments.</title>
        <authorList>
            <person name="Coleine C."/>
            <person name="Stajich J.E."/>
            <person name="Selbmann L."/>
        </authorList>
    </citation>
    <scope>NUCLEOTIDE SEQUENCE [LARGE SCALE GENOMIC DNA]</scope>
    <source>
        <strain evidence="9 10">CCFEE 5935</strain>
    </source>
</reference>
<dbReference type="EMBL" id="JAVRRT010000008">
    <property type="protein sequence ID" value="KAK5169361.1"/>
    <property type="molecule type" value="Genomic_DNA"/>
</dbReference>